<dbReference type="InterPro" id="IPR001128">
    <property type="entry name" value="Cyt_P450"/>
</dbReference>
<evidence type="ECO:0000256" key="2">
    <source>
        <dbReference type="ARBA" id="ARBA00004167"/>
    </source>
</evidence>
<proteinExistence type="inferred from homology"/>
<dbReference type="GO" id="GO:0005506">
    <property type="term" value="F:iron ion binding"/>
    <property type="evidence" value="ECO:0007669"/>
    <property type="project" value="InterPro"/>
</dbReference>
<keyword evidence="11" id="KW-0472">Membrane</keyword>
<dbReference type="PRINTS" id="PR00385">
    <property type="entry name" value="P450"/>
</dbReference>
<dbReference type="GO" id="GO:0016132">
    <property type="term" value="P:brassinosteroid biosynthetic process"/>
    <property type="evidence" value="ECO:0007669"/>
    <property type="project" value="TreeGrafter"/>
</dbReference>
<dbReference type="Pfam" id="PF00067">
    <property type="entry name" value="p450"/>
    <property type="match status" value="1"/>
</dbReference>
<dbReference type="GO" id="GO:0016705">
    <property type="term" value="F:oxidoreductase activity, acting on paired donors, with incorporation or reduction of molecular oxygen"/>
    <property type="evidence" value="ECO:0007669"/>
    <property type="project" value="InterPro"/>
</dbReference>
<keyword evidence="6 15" id="KW-0479">Metal-binding</keyword>
<accession>A0A5B6ZE98</accession>
<name>A0A5B6ZE98_DAVIN</name>
<comment type="subcellular location">
    <subcellularLocation>
        <location evidence="2">Membrane</location>
        <topology evidence="2">Single-pass membrane protein</topology>
    </subcellularLocation>
</comment>
<evidence type="ECO:0000256" key="15">
    <source>
        <dbReference type="PIRSR" id="PIRSR602403-1"/>
    </source>
</evidence>
<sequence length="464" mass="53540">MEVLRVVVCILALGVCICFALVKWNEIRYSRKGLPPGTMGWPVFGETTEFLKQGPDFMKNQRARYGSVFKSHILGCPTIVSMDPELNRYILLNEGKGLVPGYPQSMLDILGKCNIAAVHGSAHKYIRGSLLSLICPAMIKDQLLPKIDQFIRIHLNNWGGKTIDIQEKTNDMAFLVSFRQIVEIESSLIYEAFKPEFDKLVLGTLSLPINIPGTNYYHGFQGRKRIIRILRQIIEKRRASSMTHNDILDFLLGNEEPKYKLSDEEIIDQLVTILYSGYETVSTTSMMAIKYLHEHPRALQELRDEHFMIQETKEPEKPINWNDYKSMNFTRAVIFETLRLATIVNGVLRRTTQEMELNGFVIPKGWRIYVYTREINYDPFLYPEPLTFNPWRWLDKSLESHNCCFLFGGGSRLCPGKELGIVIISTFLHYFVTGYRWEEVGGEKILKFPRVEAPNGLHVRVLKY</sequence>
<evidence type="ECO:0000256" key="5">
    <source>
        <dbReference type="ARBA" id="ARBA00022692"/>
    </source>
</evidence>
<comment type="similarity">
    <text evidence="3 16">Belongs to the cytochrome P450 family.</text>
</comment>
<dbReference type="PANTHER" id="PTHR24286:SF105">
    <property type="entry name" value="CYTOCHROME P450 85A-LIKE"/>
    <property type="match status" value="1"/>
</dbReference>
<organism evidence="17">
    <name type="scientific">Davidia involucrata</name>
    <name type="common">Dove tree</name>
    <dbReference type="NCBI Taxonomy" id="16924"/>
    <lineage>
        <taxon>Eukaryota</taxon>
        <taxon>Viridiplantae</taxon>
        <taxon>Streptophyta</taxon>
        <taxon>Embryophyta</taxon>
        <taxon>Tracheophyta</taxon>
        <taxon>Spermatophyta</taxon>
        <taxon>Magnoliopsida</taxon>
        <taxon>eudicotyledons</taxon>
        <taxon>Gunneridae</taxon>
        <taxon>Pentapetalae</taxon>
        <taxon>asterids</taxon>
        <taxon>Cornales</taxon>
        <taxon>Nyssaceae</taxon>
        <taxon>Davidia</taxon>
    </lineage>
</organism>
<evidence type="ECO:0000256" key="16">
    <source>
        <dbReference type="RuleBase" id="RU000461"/>
    </source>
</evidence>
<keyword evidence="9 15" id="KW-0408">Iron</keyword>
<dbReference type="GO" id="GO:0004497">
    <property type="term" value="F:monooxygenase activity"/>
    <property type="evidence" value="ECO:0007669"/>
    <property type="project" value="UniProtKB-KW"/>
</dbReference>
<dbReference type="GO" id="GO:0010268">
    <property type="term" value="P:brassinosteroid homeostasis"/>
    <property type="evidence" value="ECO:0007669"/>
    <property type="project" value="TreeGrafter"/>
</dbReference>
<evidence type="ECO:0000256" key="6">
    <source>
        <dbReference type="ARBA" id="ARBA00022723"/>
    </source>
</evidence>
<evidence type="ECO:0000256" key="9">
    <source>
        <dbReference type="ARBA" id="ARBA00023004"/>
    </source>
</evidence>
<gene>
    <name evidence="17" type="ORF">Din_012098</name>
</gene>
<evidence type="ECO:0000256" key="14">
    <source>
        <dbReference type="ARBA" id="ARBA00077945"/>
    </source>
</evidence>
<evidence type="ECO:0000256" key="8">
    <source>
        <dbReference type="ARBA" id="ARBA00023002"/>
    </source>
</evidence>
<keyword evidence="8 16" id="KW-0560">Oxidoreductase</keyword>
<dbReference type="GO" id="GO:0020037">
    <property type="term" value="F:heme binding"/>
    <property type="evidence" value="ECO:0007669"/>
    <property type="project" value="InterPro"/>
</dbReference>
<dbReference type="InterPro" id="IPR017972">
    <property type="entry name" value="Cyt_P450_CS"/>
</dbReference>
<comment type="catalytic activity">
    <reaction evidence="13">
        <text>6alpha-hydroxycastasterone + reduced [NADPH--hemoprotein reductase] + O2 = castasterone + oxidized [NADPH--hemoprotein reductase] + 2 H2O + H(+)</text>
        <dbReference type="Rhea" id="RHEA:69879"/>
        <dbReference type="Rhea" id="RHEA-COMP:11964"/>
        <dbReference type="Rhea" id="RHEA-COMP:11965"/>
        <dbReference type="ChEBI" id="CHEBI:15377"/>
        <dbReference type="ChEBI" id="CHEBI:15378"/>
        <dbReference type="ChEBI" id="CHEBI:15379"/>
        <dbReference type="ChEBI" id="CHEBI:20760"/>
        <dbReference type="ChEBI" id="CHEBI:23051"/>
        <dbReference type="ChEBI" id="CHEBI:57618"/>
        <dbReference type="ChEBI" id="CHEBI:58210"/>
    </reaction>
    <physiologicalReaction direction="left-to-right" evidence="13">
        <dbReference type="Rhea" id="RHEA:69880"/>
    </physiologicalReaction>
</comment>
<dbReference type="GO" id="GO:0016125">
    <property type="term" value="P:sterol metabolic process"/>
    <property type="evidence" value="ECO:0007669"/>
    <property type="project" value="TreeGrafter"/>
</dbReference>
<comment type="catalytic activity">
    <reaction evidence="12">
        <text>6-deoxocastasterone + reduced [NADPH--hemoprotein reductase] + O2 = 6alpha-hydroxycastasterone + oxidized [NADPH--hemoprotein reductase] + H2O + H(+)</text>
        <dbReference type="Rhea" id="RHEA:69875"/>
        <dbReference type="Rhea" id="RHEA-COMP:11964"/>
        <dbReference type="Rhea" id="RHEA-COMP:11965"/>
        <dbReference type="ChEBI" id="CHEBI:15377"/>
        <dbReference type="ChEBI" id="CHEBI:15378"/>
        <dbReference type="ChEBI" id="CHEBI:15379"/>
        <dbReference type="ChEBI" id="CHEBI:20712"/>
        <dbReference type="ChEBI" id="CHEBI:20760"/>
        <dbReference type="ChEBI" id="CHEBI:57618"/>
        <dbReference type="ChEBI" id="CHEBI:58210"/>
    </reaction>
    <physiologicalReaction direction="left-to-right" evidence="12">
        <dbReference type="Rhea" id="RHEA:69876"/>
    </physiologicalReaction>
</comment>
<evidence type="ECO:0000256" key="11">
    <source>
        <dbReference type="ARBA" id="ARBA00023136"/>
    </source>
</evidence>
<dbReference type="GO" id="GO:0009416">
    <property type="term" value="P:response to light stimulus"/>
    <property type="evidence" value="ECO:0007669"/>
    <property type="project" value="UniProtKB-ARBA"/>
</dbReference>
<dbReference type="AlphaFoldDB" id="A0A5B6ZE98"/>
<keyword evidence="10 16" id="KW-0503">Monooxygenase</keyword>
<evidence type="ECO:0000256" key="12">
    <source>
        <dbReference type="ARBA" id="ARBA00050617"/>
    </source>
</evidence>
<keyword evidence="5" id="KW-0812">Transmembrane</keyword>
<reference evidence="17" key="1">
    <citation type="submission" date="2019-08" db="EMBL/GenBank/DDBJ databases">
        <title>Reference gene set and small RNA set construction with multiple tissues from Davidia involucrata Baill.</title>
        <authorList>
            <person name="Yang H."/>
            <person name="Zhou C."/>
            <person name="Li G."/>
            <person name="Wang J."/>
            <person name="Gao P."/>
            <person name="Wang M."/>
            <person name="Wang R."/>
            <person name="Zhao Y."/>
        </authorList>
    </citation>
    <scope>NUCLEOTIDE SEQUENCE</scope>
    <source>
        <tissue evidence="17">Mixed with DoveR01_LX</tissue>
    </source>
</reference>
<protein>
    <recommendedName>
        <fullName evidence="14">C6-oxidase</fullName>
    </recommendedName>
</protein>
<dbReference type="FunFam" id="1.10.630.10:FF:000045">
    <property type="entry name" value="Cytochrome P450 85A1"/>
    <property type="match status" value="1"/>
</dbReference>
<dbReference type="PROSITE" id="PS00086">
    <property type="entry name" value="CYTOCHROME_P450"/>
    <property type="match status" value="1"/>
</dbReference>
<evidence type="ECO:0000256" key="3">
    <source>
        <dbReference type="ARBA" id="ARBA00010617"/>
    </source>
</evidence>
<dbReference type="InterPro" id="IPR002403">
    <property type="entry name" value="Cyt_P450_E_grp-IV"/>
</dbReference>
<evidence type="ECO:0000256" key="10">
    <source>
        <dbReference type="ARBA" id="ARBA00023033"/>
    </source>
</evidence>
<keyword evidence="7" id="KW-1133">Transmembrane helix</keyword>
<evidence type="ECO:0000256" key="1">
    <source>
        <dbReference type="ARBA" id="ARBA00001971"/>
    </source>
</evidence>
<evidence type="ECO:0000256" key="4">
    <source>
        <dbReference type="ARBA" id="ARBA00022617"/>
    </source>
</evidence>
<comment type="cofactor">
    <cofactor evidence="1 15">
        <name>heme</name>
        <dbReference type="ChEBI" id="CHEBI:30413"/>
    </cofactor>
</comment>
<evidence type="ECO:0000256" key="7">
    <source>
        <dbReference type="ARBA" id="ARBA00022989"/>
    </source>
</evidence>
<dbReference type="EMBL" id="GHES01012098">
    <property type="protein sequence ID" value="MPA42657.1"/>
    <property type="molecule type" value="Transcribed_RNA"/>
</dbReference>
<dbReference type="PANTHER" id="PTHR24286">
    <property type="entry name" value="CYTOCHROME P450 26"/>
    <property type="match status" value="1"/>
</dbReference>
<dbReference type="PRINTS" id="PR00465">
    <property type="entry name" value="EP450IV"/>
</dbReference>
<keyword evidence="4 15" id="KW-0349">Heme</keyword>
<dbReference type="Gene3D" id="1.10.630.10">
    <property type="entry name" value="Cytochrome P450"/>
    <property type="match status" value="1"/>
</dbReference>
<dbReference type="SUPFAM" id="SSF48264">
    <property type="entry name" value="Cytochrome P450"/>
    <property type="match status" value="1"/>
</dbReference>
<feature type="binding site" description="axial binding residue" evidence="15">
    <location>
        <position position="414"/>
    </location>
    <ligand>
        <name>heme</name>
        <dbReference type="ChEBI" id="CHEBI:30413"/>
    </ligand>
    <ligandPart>
        <name>Fe</name>
        <dbReference type="ChEBI" id="CHEBI:18248"/>
    </ligandPart>
</feature>
<dbReference type="GO" id="GO:0016020">
    <property type="term" value="C:membrane"/>
    <property type="evidence" value="ECO:0007669"/>
    <property type="project" value="UniProtKB-SubCell"/>
</dbReference>
<evidence type="ECO:0000313" key="17">
    <source>
        <dbReference type="EMBL" id="MPA42657.1"/>
    </source>
</evidence>
<dbReference type="InterPro" id="IPR036396">
    <property type="entry name" value="Cyt_P450_sf"/>
</dbReference>
<dbReference type="CDD" id="cd11043">
    <property type="entry name" value="CYP90-like"/>
    <property type="match status" value="1"/>
</dbReference>
<evidence type="ECO:0000256" key="13">
    <source>
        <dbReference type="ARBA" id="ARBA00051387"/>
    </source>
</evidence>